<evidence type="ECO:0000256" key="6">
    <source>
        <dbReference type="ARBA" id="ARBA00022857"/>
    </source>
</evidence>
<dbReference type="InterPro" id="IPR018517">
    <property type="entry name" value="tRNA_hU_synthase_CS"/>
</dbReference>
<dbReference type="OrthoDB" id="272303at2759"/>
<evidence type="ECO:0000256" key="12">
    <source>
        <dbReference type="ARBA" id="ARBA00047287"/>
    </source>
</evidence>
<dbReference type="InterPro" id="IPR013785">
    <property type="entry name" value="Aldolase_TIM"/>
</dbReference>
<keyword evidence="7" id="KW-0560">Oxidoreductase</keyword>
<organism evidence="20 21">
    <name type="scientific">Friedmanniomyces simplex</name>
    <dbReference type="NCBI Taxonomy" id="329884"/>
    <lineage>
        <taxon>Eukaryota</taxon>
        <taxon>Fungi</taxon>
        <taxon>Dikarya</taxon>
        <taxon>Ascomycota</taxon>
        <taxon>Pezizomycotina</taxon>
        <taxon>Dothideomycetes</taxon>
        <taxon>Dothideomycetidae</taxon>
        <taxon>Mycosphaerellales</taxon>
        <taxon>Teratosphaeriaceae</taxon>
        <taxon>Friedmanniomyces</taxon>
    </lineage>
</organism>
<comment type="cofactor">
    <cofactor evidence="1">
        <name>FMN</name>
        <dbReference type="ChEBI" id="CHEBI:58210"/>
    </cofactor>
</comment>
<evidence type="ECO:0000256" key="9">
    <source>
        <dbReference type="ARBA" id="ARBA00038313"/>
    </source>
</evidence>
<keyword evidence="4" id="KW-0507">mRNA processing</keyword>
<feature type="region of interest" description="Disordered" evidence="18">
    <location>
        <begin position="408"/>
        <end position="448"/>
    </location>
</feature>
<protein>
    <recommendedName>
        <fullName evidence="10">tRNA-dihydrouridine(16/17) synthase [NAD(P)(+)]</fullName>
        <ecNumber evidence="10">1.3.1.88</ecNumber>
    </recommendedName>
</protein>
<dbReference type="CDD" id="cd02801">
    <property type="entry name" value="DUS_like_FMN"/>
    <property type="match status" value="1"/>
</dbReference>
<evidence type="ECO:0000256" key="14">
    <source>
        <dbReference type="ARBA" id="ARBA00048342"/>
    </source>
</evidence>
<evidence type="ECO:0000256" key="2">
    <source>
        <dbReference type="ARBA" id="ARBA00022630"/>
    </source>
</evidence>
<sequence>MFADSPKYRAAHFEALKEDGEAHLDGNPTFDRPLFVQFCANDPECLLEAAKHVQKYCDAVDLNLGCPQGIAKRGNYGAFLQEDWGTIHKLIRNLRDNLDIPVTAKMRVLDTRERTLEYARMILDAGASIITVHGRQRAQKGHYTGLADWSILRYLREQLPPETVMFANGNILQYGDMESCLEATGADGVMSAEGNLYDPSIFAAPPPVGEEGREYWRGKDGKGGYRADAVLRRYMDIVHQHVMGREPPQRAPLFMPSDGSAASPAVQPATNGELAKLNGHDPPEEDDEDQRPAKKQKLSTSSDDQTNGTAAILSKKAQKKSQLKHAKSQQHARPEKVTNANLIAMQAHCFHILRPLVSKHHNVRDALARCKAGDIEAYENVLTLTEEAVKEGLVAYEANPAAFDTVEDEASGHGDVADPTEVVESSDEAIKFQDTSVRHSRATRSGRR</sequence>
<evidence type="ECO:0000313" key="21">
    <source>
        <dbReference type="Proteomes" id="UP000309340"/>
    </source>
</evidence>
<comment type="catalytic activity">
    <reaction evidence="14">
        <text>a 5,6-dihydrouridine in mRNA + NAD(+) = a uridine in mRNA + NADH + H(+)</text>
        <dbReference type="Rhea" id="RHEA:69851"/>
        <dbReference type="Rhea" id="RHEA-COMP:14658"/>
        <dbReference type="Rhea" id="RHEA-COMP:17789"/>
        <dbReference type="ChEBI" id="CHEBI:15378"/>
        <dbReference type="ChEBI" id="CHEBI:57540"/>
        <dbReference type="ChEBI" id="CHEBI:57945"/>
        <dbReference type="ChEBI" id="CHEBI:65315"/>
        <dbReference type="ChEBI" id="CHEBI:74443"/>
    </reaction>
    <physiologicalReaction direction="right-to-left" evidence="14">
        <dbReference type="Rhea" id="RHEA:69853"/>
    </physiologicalReaction>
</comment>
<dbReference type="PANTHER" id="PTHR11082:SF5">
    <property type="entry name" value="TRNA-DIHYDROURIDINE(16_17) SYNTHASE [NAD(P)(+)]-LIKE"/>
    <property type="match status" value="1"/>
</dbReference>
<comment type="catalytic activity">
    <reaction evidence="16">
        <text>a 5,6-dihydrouridine in mRNA + NADP(+) = a uridine in mRNA + NADPH + H(+)</text>
        <dbReference type="Rhea" id="RHEA:69855"/>
        <dbReference type="Rhea" id="RHEA-COMP:14658"/>
        <dbReference type="Rhea" id="RHEA-COMP:17789"/>
        <dbReference type="ChEBI" id="CHEBI:15378"/>
        <dbReference type="ChEBI" id="CHEBI:57783"/>
        <dbReference type="ChEBI" id="CHEBI:58349"/>
        <dbReference type="ChEBI" id="CHEBI:65315"/>
        <dbReference type="ChEBI" id="CHEBI:74443"/>
    </reaction>
    <physiologicalReaction direction="right-to-left" evidence="16">
        <dbReference type="Rhea" id="RHEA:69857"/>
    </physiologicalReaction>
</comment>
<dbReference type="EMBL" id="NAJQ01001638">
    <property type="protein sequence ID" value="TKA55305.1"/>
    <property type="molecule type" value="Genomic_DNA"/>
</dbReference>
<evidence type="ECO:0000256" key="4">
    <source>
        <dbReference type="ARBA" id="ARBA00022664"/>
    </source>
</evidence>
<evidence type="ECO:0000256" key="16">
    <source>
        <dbReference type="ARBA" id="ARBA00049447"/>
    </source>
</evidence>
<comment type="catalytic activity">
    <reaction evidence="12">
        <text>5,6-dihydrouridine(17) in tRNA + NAD(+) = uridine(17) in tRNA + NADH + H(+)</text>
        <dbReference type="Rhea" id="RHEA:53372"/>
        <dbReference type="Rhea" id="RHEA-COMP:13541"/>
        <dbReference type="Rhea" id="RHEA-COMP:13542"/>
        <dbReference type="ChEBI" id="CHEBI:15378"/>
        <dbReference type="ChEBI" id="CHEBI:57540"/>
        <dbReference type="ChEBI" id="CHEBI:57945"/>
        <dbReference type="ChEBI" id="CHEBI:65315"/>
        <dbReference type="ChEBI" id="CHEBI:74443"/>
        <dbReference type="EC" id="1.3.1.88"/>
    </reaction>
    <physiologicalReaction direction="right-to-left" evidence="12">
        <dbReference type="Rhea" id="RHEA:53374"/>
    </physiologicalReaction>
</comment>
<evidence type="ECO:0000256" key="3">
    <source>
        <dbReference type="ARBA" id="ARBA00022643"/>
    </source>
</evidence>
<evidence type="ECO:0000259" key="19">
    <source>
        <dbReference type="Pfam" id="PF01207"/>
    </source>
</evidence>
<reference evidence="20 21" key="1">
    <citation type="submission" date="2017-03" db="EMBL/GenBank/DDBJ databases">
        <title>Genomes of endolithic fungi from Antarctica.</title>
        <authorList>
            <person name="Coleine C."/>
            <person name="Masonjones S."/>
            <person name="Stajich J.E."/>
        </authorList>
    </citation>
    <scope>NUCLEOTIDE SEQUENCE [LARGE SCALE GENOMIC DNA]</scope>
    <source>
        <strain evidence="20 21">CCFEE 5184</strain>
    </source>
</reference>
<dbReference type="PANTHER" id="PTHR11082">
    <property type="entry name" value="TRNA-DIHYDROURIDINE SYNTHASE"/>
    <property type="match status" value="1"/>
</dbReference>
<dbReference type="InterPro" id="IPR035587">
    <property type="entry name" value="DUS-like_FMN-bd"/>
</dbReference>
<dbReference type="PROSITE" id="PS01136">
    <property type="entry name" value="UPF0034"/>
    <property type="match status" value="1"/>
</dbReference>
<comment type="caution">
    <text evidence="20">The sequence shown here is derived from an EMBL/GenBank/DDBJ whole genome shotgun (WGS) entry which is preliminary data.</text>
</comment>
<comment type="similarity">
    <text evidence="9">Belongs to the Dus family. Dus1 subfamily.</text>
</comment>
<evidence type="ECO:0000256" key="1">
    <source>
        <dbReference type="ARBA" id="ARBA00001917"/>
    </source>
</evidence>
<comment type="catalytic activity">
    <reaction evidence="17">
        <text>5,6-dihydrouridine(17) in tRNA + NADP(+) = uridine(17) in tRNA + NADPH + H(+)</text>
        <dbReference type="Rhea" id="RHEA:53368"/>
        <dbReference type="Rhea" id="RHEA-COMP:13541"/>
        <dbReference type="Rhea" id="RHEA-COMP:13542"/>
        <dbReference type="ChEBI" id="CHEBI:15378"/>
        <dbReference type="ChEBI" id="CHEBI:57783"/>
        <dbReference type="ChEBI" id="CHEBI:58349"/>
        <dbReference type="ChEBI" id="CHEBI:65315"/>
        <dbReference type="ChEBI" id="CHEBI:74443"/>
        <dbReference type="EC" id="1.3.1.88"/>
    </reaction>
    <physiologicalReaction direction="right-to-left" evidence="17">
        <dbReference type="Rhea" id="RHEA:53370"/>
    </physiologicalReaction>
</comment>
<keyword evidence="2" id="KW-0285">Flavoprotein</keyword>
<feature type="domain" description="DUS-like FMN-binding" evidence="19">
    <location>
        <begin position="27"/>
        <end position="203"/>
    </location>
</feature>
<evidence type="ECO:0000256" key="7">
    <source>
        <dbReference type="ARBA" id="ARBA00023002"/>
    </source>
</evidence>
<proteinExistence type="inferred from homology"/>
<dbReference type="Proteomes" id="UP000309340">
    <property type="component" value="Unassembled WGS sequence"/>
</dbReference>
<gene>
    <name evidence="20" type="ORF">B0A55_12297</name>
</gene>
<name>A0A4U0W2E1_9PEZI</name>
<feature type="compositionally biased region" description="Basic residues" evidence="18">
    <location>
        <begin position="316"/>
        <end position="330"/>
    </location>
</feature>
<evidence type="ECO:0000256" key="15">
    <source>
        <dbReference type="ARBA" id="ARBA00048934"/>
    </source>
</evidence>
<dbReference type="GO" id="GO:0050660">
    <property type="term" value="F:flavin adenine dinucleotide binding"/>
    <property type="evidence" value="ECO:0007669"/>
    <property type="project" value="InterPro"/>
</dbReference>
<dbReference type="GO" id="GO:0017150">
    <property type="term" value="F:tRNA dihydrouridine synthase activity"/>
    <property type="evidence" value="ECO:0007669"/>
    <property type="project" value="InterPro"/>
</dbReference>
<evidence type="ECO:0000256" key="18">
    <source>
        <dbReference type="SAM" id="MobiDB-lite"/>
    </source>
</evidence>
<evidence type="ECO:0000256" key="17">
    <source>
        <dbReference type="ARBA" id="ARBA00049467"/>
    </source>
</evidence>
<evidence type="ECO:0000256" key="10">
    <source>
        <dbReference type="ARBA" id="ARBA00038890"/>
    </source>
</evidence>
<keyword evidence="5" id="KW-0819">tRNA processing</keyword>
<comment type="catalytic activity">
    <reaction evidence="15">
        <text>5,6-dihydrouridine(16) in tRNA + NAD(+) = uridine(16) in tRNA + NADH + H(+)</text>
        <dbReference type="Rhea" id="RHEA:53380"/>
        <dbReference type="Rhea" id="RHEA-COMP:13543"/>
        <dbReference type="Rhea" id="RHEA-COMP:13544"/>
        <dbReference type="ChEBI" id="CHEBI:15378"/>
        <dbReference type="ChEBI" id="CHEBI:57540"/>
        <dbReference type="ChEBI" id="CHEBI:57945"/>
        <dbReference type="ChEBI" id="CHEBI:65315"/>
        <dbReference type="ChEBI" id="CHEBI:74443"/>
        <dbReference type="EC" id="1.3.1.88"/>
    </reaction>
    <physiologicalReaction direction="right-to-left" evidence="15">
        <dbReference type="Rhea" id="RHEA:53382"/>
    </physiologicalReaction>
</comment>
<evidence type="ECO:0000256" key="11">
    <source>
        <dbReference type="ARBA" id="ARBA00045934"/>
    </source>
</evidence>
<dbReference type="Gene3D" id="3.20.20.70">
    <property type="entry name" value="Aldolase class I"/>
    <property type="match status" value="1"/>
</dbReference>
<comment type="function">
    <text evidence="11">Catalyzes the synthesis of dihydrouridine, a modified base found in the D-loop of most tRNAs. Specifically modifies U47 in cytoplasmic tRNAs. Catalyzes the synthesis of dihydrouridine in some mRNAs, thereby affecting their translation.</text>
</comment>
<dbReference type="GO" id="GO:0006397">
    <property type="term" value="P:mRNA processing"/>
    <property type="evidence" value="ECO:0007669"/>
    <property type="project" value="UniProtKB-KW"/>
</dbReference>
<dbReference type="SUPFAM" id="SSF51395">
    <property type="entry name" value="FMN-linked oxidoreductases"/>
    <property type="match status" value="1"/>
</dbReference>
<comment type="catalytic activity">
    <reaction evidence="13">
        <text>5,6-dihydrouridine(16) in tRNA + NADP(+) = uridine(16) in tRNA + NADPH + H(+)</text>
        <dbReference type="Rhea" id="RHEA:53376"/>
        <dbReference type="Rhea" id="RHEA-COMP:13543"/>
        <dbReference type="Rhea" id="RHEA-COMP:13544"/>
        <dbReference type="ChEBI" id="CHEBI:15378"/>
        <dbReference type="ChEBI" id="CHEBI:57783"/>
        <dbReference type="ChEBI" id="CHEBI:58349"/>
        <dbReference type="ChEBI" id="CHEBI:65315"/>
        <dbReference type="ChEBI" id="CHEBI:74443"/>
        <dbReference type="EC" id="1.3.1.88"/>
    </reaction>
    <physiologicalReaction direction="right-to-left" evidence="13">
        <dbReference type="Rhea" id="RHEA:53378"/>
    </physiologicalReaction>
</comment>
<dbReference type="EC" id="1.3.1.88" evidence="10"/>
<feature type="compositionally biased region" description="Basic residues" evidence="18">
    <location>
        <begin position="438"/>
        <end position="448"/>
    </location>
</feature>
<dbReference type="STRING" id="329884.A0A4U0W2E1"/>
<keyword evidence="8" id="KW-0520">NAD</keyword>
<evidence type="ECO:0000313" key="20">
    <source>
        <dbReference type="EMBL" id="TKA55305.1"/>
    </source>
</evidence>
<dbReference type="AlphaFoldDB" id="A0A4U0W2E1"/>
<keyword evidence="21" id="KW-1185">Reference proteome</keyword>
<keyword evidence="3" id="KW-0288">FMN</keyword>
<dbReference type="Pfam" id="PF01207">
    <property type="entry name" value="Dus"/>
    <property type="match status" value="1"/>
</dbReference>
<keyword evidence="6" id="KW-0521">NADP</keyword>
<feature type="compositionally biased region" description="Polar residues" evidence="18">
    <location>
        <begin position="298"/>
        <end position="309"/>
    </location>
</feature>
<evidence type="ECO:0000256" key="8">
    <source>
        <dbReference type="ARBA" id="ARBA00023027"/>
    </source>
</evidence>
<accession>A0A4U0W2E1</accession>
<evidence type="ECO:0000256" key="13">
    <source>
        <dbReference type="ARBA" id="ARBA00047652"/>
    </source>
</evidence>
<evidence type="ECO:0000256" key="5">
    <source>
        <dbReference type="ARBA" id="ARBA00022694"/>
    </source>
</evidence>
<feature type="region of interest" description="Disordered" evidence="18">
    <location>
        <begin position="247"/>
        <end position="335"/>
    </location>
</feature>